<dbReference type="InterPro" id="IPR002509">
    <property type="entry name" value="NODB_dom"/>
</dbReference>
<dbReference type="AlphaFoldDB" id="A0A7D5Y8P8"/>
<dbReference type="GO" id="GO:0005975">
    <property type="term" value="P:carbohydrate metabolic process"/>
    <property type="evidence" value="ECO:0007669"/>
    <property type="project" value="InterPro"/>
</dbReference>
<feature type="domain" description="NodB homology" evidence="1">
    <location>
        <begin position="15"/>
        <end position="50"/>
    </location>
</feature>
<name>A0A7D5Y8P8_9ACTN</name>
<evidence type="ECO:0000259" key="1">
    <source>
        <dbReference type="PROSITE" id="PS51677"/>
    </source>
</evidence>
<organism evidence="2">
    <name type="scientific">Micromonospora carbonacea</name>
    <dbReference type="NCBI Taxonomy" id="47853"/>
    <lineage>
        <taxon>Bacteria</taxon>
        <taxon>Bacillati</taxon>
        <taxon>Actinomycetota</taxon>
        <taxon>Actinomycetes</taxon>
        <taxon>Micromonosporales</taxon>
        <taxon>Micromonosporaceae</taxon>
        <taxon>Micromonospora</taxon>
    </lineage>
</organism>
<sequence length="50" mass="5591">MADGAGRWGRRTAQRLVALTFDDGPRPQWTPTVLDTLDRYAVPARFFLAG</sequence>
<reference evidence="2" key="1">
    <citation type="submission" date="2020-08" db="EMBL/GenBank/DDBJ databases">
        <title>A bifunctional nitrone conjugated secondary metabolite targeting the ribosome.</title>
        <authorList>
            <person name="Limbrick E.M."/>
            <person name="Graf M."/>
            <person name="Derewacz D.K."/>
            <person name="Nguyen F."/>
            <person name="Spraggins J.M."/>
            <person name="Wieland M."/>
            <person name="Ynigez-Gutierrez A.E."/>
            <person name="Reisman B.J."/>
            <person name="Zinshteyn B."/>
            <person name="McCulloch K."/>
            <person name="Iverson T.M."/>
            <person name="Green R."/>
            <person name="Wilson D.N."/>
            <person name="Bachmann B.O."/>
        </authorList>
    </citation>
    <scope>NUCLEOTIDE SEQUENCE</scope>
    <source>
        <strain evidence="2">Africana</strain>
    </source>
</reference>
<dbReference type="Gene3D" id="3.20.20.370">
    <property type="entry name" value="Glycoside hydrolase/deacetylase"/>
    <property type="match status" value="1"/>
</dbReference>
<dbReference type="SUPFAM" id="SSF88713">
    <property type="entry name" value="Glycoside hydrolase/deacetylase"/>
    <property type="match status" value="1"/>
</dbReference>
<dbReference type="GO" id="GO:0016810">
    <property type="term" value="F:hydrolase activity, acting on carbon-nitrogen (but not peptide) bonds"/>
    <property type="evidence" value="ECO:0007669"/>
    <property type="project" value="InterPro"/>
</dbReference>
<gene>
    <name evidence="2" type="ORF">HZU44_23440</name>
</gene>
<dbReference type="EMBL" id="CP058905">
    <property type="protein sequence ID" value="QLJ97700.1"/>
    <property type="molecule type" value="Genomic_DNA"/>
</dbReference>
<evidence type="ECO:0000313" key="2">
    <source>
        <dbReference type="EMBL" id="QLJ97700.1"/>
    </source>
</evidence>
<proteinExistence type="predicted"/>
<accession>A0A7D5Y8P8</accession>
<dbReference type="InterPro" id="IPR011330">
    <property type="entry name" value="Glyco_hydro/deAcase_b/a-brl"/>
</dbReference>
<dbReference type="PROSITE" id="PS51677">
    <property type="entry name" value="NODB"/>
    <property type="match status" value="1"/>
</dbReference>
<protein>
    <submittedName>
        <fullName evidence="2">Polysaccharide deacetylase family protein</fullName>
    </submittedName>
</protein>
<dbReference type="Pfam" id="PF01522">
    <property type="entry name" value="Polysacc_deac_1"/>
    <property type="match status" value="1"/>
</dbReference>